<comment type="subcellular location">
    <subcellularLocation>
        <location evidence="1">Cell membrane</location>
        <topology evidence="1">Multi-pass membrane protein</topology>
    </subcellularLocation>
</comment>
<evidence type="ECO:0000256" key="5">
    <source>
        <dbReference type="ARBA" id="ARBA00022989"/>
    </source>
</evidence>
<dbReference type="Pfam" id="PF05977">
    <property type="entry name" value="MFS_3"/>
    <property type="match status" value="1"/>
</dbReference>
<proteinExistence type="predicted"/>
<feature type="transmembrane region" description="Helical" evidence="7">
    <location>
        <begin position="272"/>
        <end position="291"/>
    </location>
</feature>
<feature type="domain" description="Major facilitator superfamily (MFS) profile" evidence="8">
    <location>
        <begin position="24"/>
        <end position="414"/>
    </location>
</feature>
<dbReference type="GO" id="GO:0005886">
    <property type="term" value="C:plasma membrane"/>
    <property type="evidence" value="ECO:0007669"/>
    <property type="project" value="UniProtKB-SubCell"/>
</dbReference>
<dbReference type="CDD" id="cd06173">
    <property type="entry name" value="MFS_MefA_like"/>
    <property type="match status" value="1"/>
</dbReference>
<feature type="transmembrane region" description="Helical" evidence="7">
    <location>
        <begin position="175"/>
        <end position="200"/>
    </location>
</feature>
<dbReference type="PANTHER" id="PTHR23513">
    <property type="entry name" value="INTEGRAL MEMBRANE EFFLUX PROTEIN-RELATED"/>
    <property type="match status" value="1"/>
</dbReference>
<dbReference type="Gene3D" id="1.20.1250.20">
    <property type="entry name" value="MFS general substrate transporter like domains"/>
    <property type="match status" value="1"/>
</dbReference>
<feature type="transmembrane region" description="Helical" evidence="7">
    <location>
        <begin position="236"/>
        <end position="260"/>
    </location>
</feature>
<keyword evidence="2" id="KW-0813">Transport</keyword>
<feature type="transmembrane region" description="Helical" evidence="7">
    <location>
        <begin position="391"/>
        <end position="409"/>
    </location>
</feature>
<dbReference type="PANTHER" id="PTHR23513:SF6">
    <property type="entry name" value="MAJOR FACILITATOR SUPERFAMILY ASSOCIATED DOMAIN-CONTAINING PROTEIN"/>
    <property type="match status" value="1"/>
</dbReference>
<evidence type="ECO:0000256" key="1">
    <source>
        <dbReference type="ARBA" id="ARBA00004651"/>
    </source>
</evidence>
<evidence type="ECO:0000313" key="10">
    <source>
        <dbReference type="Proteomes" id="UP000474967"/>
    </source>
</evidence>
<dbReference type="PROSITE" id="PS50850">
    <property type="entry name" value="MFS"/>
    <property type="match status" value="1"/>
</dbReference>
<feature type="transmembrane region" description="Helical" evidence="7">
    <location>
        <begin position="303"/>
        <end position="320"/>
    </location>
</feature>
<accession>A0A6L9XT29</accession>
<organism evidence="9 10">
    <name type="scientific">Leifsonia tongyongensis</name>
    <dbReference type="NCBI Taxonomy" id="1268043"/>
    <lineage>
        <taxon>Bacteria</taxon>
        <taxon>Bacillati</taxon>
        <taxon>Actinomycetota</taxon>
        <taxon>Actinomycetes</taxon>
        <taxon>Micrococcales</taxon>
        <taxon>Microbacteriaceae</taxon>
        <taxon>Leifsonia</taxon>
    </lineage>
</organism>
<feature type="transmembrane region" description="Helical" evidence="7">
    <location>
        <begin position="326"/>
        <end position="345"/>
    </location>
</feature>
<dbReference type="InterPro" id="IPR020846">
    <property type="entry name" value="MFS_dom"/>
</dbReference>
<dbReference type="InterPro" id="IPR036259">
    <property type="entry name" value="MFS_trans_sf"/>
</dbReference>
<evidence type="ECO:0000256" key="3">
    <source>
        <dbReference type="ARBA" id="ARBA00022475"/>
    </source>
</evidence>
<dbReference type="Proteomes" id="UP000474967">
    <property type="component" value="Unassembled WGS sequence"/>
</dbReference>
<feature type="transmembrane region" description="Helical" evidence="7">
    <location>
        <begin position="101"/>
        <end position="126"/>
    </location>
</feature>
<evidence type="ECO:0000256" key="2">
    <source>
        <dbReference type="ARBA" id="ARBA00022448"/>
    </source>
</evidence>
<dbReference type="AlphaFoldDB" id="A0A6L9XT29"/>
<protein>
    <submittedName>
        <fullName evidence="9">MFS transporter</fullName>
    </submittedName>
</protein>
<feature type="transmembrane region" description="Helical" evidence="7">
    <location>
        <begin position="366"/>
        <end position="385"/>
    </location>
</feature>
<keyword evidence="3" id="KW-1003">Cell membrane</keyword>
<comment type="caution">
    <text evidence="9">The sequence shown here is derived from an EMBL/GenBank/DDBJ whole genome shotgun (WGS) entry which is preliminary data.</text>
</comment>
<evidence type="ECO:0000313" key="9">
    <source>
        <dbReference type="EMBL" id="NEN04552.1"/>
    </source>
</evidence>
<keyword evidence="10" id="KW-1185">Reference proteome</keyword>
<dbReference type="RefSeq" id="WP_163287659.1">
    <property type="nucleotide sequence ID" value="NZ_JAAGWY010000001.1"/>
</dbReference>
<gene>
    <name evidence="9" type="ORF">G3T36_01575</name>
</gene>
<sequence>MTSSNPSDTADADQPESAAGLGGSFWRLWSSDSLSNLADGILKVALPLIALEFTRSPTLIAGLAFAFTLPWLLFALPAGALADRIDRRRAMLGANIARATIVGVIALGAAFGFGSIWMLYIGAFAVGMAETIYDTSAQSILPQVVSRDLLPRANSRLYVAETVTNQFIGPPLGGVLAAVGAGVALATPAGMWLVAVGALLMMRGSFRVERTGRTTIRADIAEGLRFLWRHTVLRSLAIMTGVFNLSSNAAFAVFVLYAVGPTSPMKLTEPQYGLLLTSFAIGSVGGSFLAVPLERRLGRARTIGISMIGPALSVGVPALTSNVWAIGIAFLFGGAAIMIWNVIVVSFRQRATPDHLLGRVNSAYRLVAWGTMPVGAAIGGALAQWLGLTAVFAIMTAVVLSMFLFLFVVTDARMDAAEAHPTD</sequence>
<feature type="transmembrane region" description="Helical" evidence="7">
    <location>
        <begin position="59"/>
        <end position="81"/>
    </location>
</feature>
<evidence type="ECO:0000256" key="7">
    <source>
        <dbReference type="SAM" id="Phobius"/>
    </source>
</evidence>
<keyword evidence="4 7" id="KW-0812">Transmembrane</keyword>
<reference evidence="9 10" key="1">
    <citation type="journal article" date="2014" name="J. Microbiol.">
        <title>Diaminobutyricibacter tongyongensis gen. nov., sp. nov. and Homoserinibacter gongjuensis gen. nov., sp. nov. belong to the family Microbacteriaceae.</title>
        <authorList>
            <person name="Kim S.J."/>
            <person name="Ahn J.H."/>
            <person name="Weon H.Y."/>
            <person name="Hamada M."/>
            <person name="Suzuki K."/>
            <person name="Kwon S.W."/>
        </authorList>
    </citation>
    <scope>NUCLEOTIDE SEQUENCE [LARGE SCALE GENOMIC DNA]</scope>
    <source>
        <strain evidence="9 10">NBRC 108724</strain>
    </source>
</reference>
<dbReference type="GO" id="GO:0022857">
    <property type="term" value="F:transmembrane transporter activity"/>
    <property type="evidence" value="ECO:0007669"/>
    <property type="project" value="InterPro"/>
</dbReference>
<dbReference type="InterPro" id="IPR010290">
    <property type="entry name" value="TM_effector"/>
</dbReference>
<keyword evidence="5 7" id="KW-1133">Transmembrane helix</keyword>
<evidence type="ECO:0000259" key="8">
    <source>
        <dbReference type="PROSITE" id="PS50850"/>
    </source>
</evidence>
<evidence type="ECO:0000256" key="4">
    <source>
        <dbReference type="ARBA" id="ARBA00022692"/>
    </source>
</evidence>
<dbReference type="SUPFAM" id="SSF103473">
    <property type="entry name" value="MFS general substrate transporter"/>
    <property type="match status" value="1"/>
</dbReference>
<name>A0A6L9XT29_9MICO</name>
<evidence type="ECO:0000256" key="6">
    <source>
        <dbReference type="ARBA" id="ARBA00023136"/>
    </source>
</evidence>
<keyword evidence="6 7" id="KW-0472">Membrane</keyword>
<dbReference type="EMBL" id="JAAGWY010000001">
    <property type="protein sequence ID" value="NEN04552.1"/>
    <property type="molecule type" value="Genomic_DNA"/>
</dbReference>